<dbReference type="RefSeq" id="WP_062588890.1">
    <property type="nucleotide sequence ID" value="NZ_LQZQ01000002.1"/>
</dbReference>
<sequence length="129" mass="14940">MKQEEFFFKRVENLELDEVKYLSEIPEFNLDADNYADFQLQSCWSYGPLGICMKQEGDKIRAYFYIYGVQVGSATLLKTKPCAGWSYDKNGVKVSIEVCADFNNRRVIAKGKVCLFIACVEFNQVIFNW</sequence>
<dbReference type="Proteomes" id="UP000075583">
    <property type="component" value="Unassembled WGS sequence"/>
</dbReference>
<dbReference type="STRING" id="279360.MB14_13980"/>
<protein>
    <submittedName>
        <fullName evidence="1">Uncharacterized protein</fullName>
    </submittedName>
</protein>
<organism evidence="1 2">
    <name type="scientific">Roseivirga ehrenbergii (strain DSM 102268 / JCM 13514 / KCTC 12282 / NCIMB 14502 / KMM 6017)</name>
    <dbReference type="NCBI Taxonomy" id="279360"/>
    <lineage>
        <taxon>Bacteria</taxon>
        <taxon>Pseudomonadati</taxon>
        <taxon>Bacteroidota</taxon>
        <taxon>Cytophagia</taxon>
        <taxon>Cytophagales</taxon>
        <taxon>Roseivirgaceae</taxon>
        <taxon>Roseivirga</taxon>
    </lineage>
</organism>
<gene>
    <name evidence="1" type="ORF">MB14_13980</name>
</gene>
<accession>A0A150XSG5</accession>
<name>A0A150XSG5_ROSEK</name>
<dbReference type="AlphaFoldDB" id="A0A150XSG5"/>
<reference evidence="1" key="1">
    <citation type="submission" date="2016-01" db="EMBL/GenBank/DDBJ databases">
        <title>Genome sequencing of Roseivirga ehrenbergii KMM 6017.</title>
        <authorList>
            <person name="Selvaratnam C."/>
            <person name="Thevarajoo S."/>
            <person name="Goh K.M."/>
            <person name="Ee R."/>
            <person name="Chan K.-G."/>
            <person name="Chong C.S."/>
        </authorList>
    </citation>
    <scope>NUCLEOTIDE SEQUENCE [LARGE SCALE GENOMIC DNA]</scope>
    <source>
        <strain evidence="1">KMM 6017</strain>
    </source>
</reference>
<keyword evidence="2" id="KW-1185">Reference proteome</keyword>
<comment type="caution">
    <text evidence="1">The sequence shown here is derived from an EMBL/GenBank/DDBJ whole genome shotgun (WGS) entry which is preliminary data.</text>
</comment>
<evidence type="ECO:0000313" key="2">
    <source>
        <dbReference type="Proteomes" id="UP000075583"/>
    </source>
</evidence>
<evidence type="ECO:0000313" key="1">
    <source>
        <dbReference type="EMBL" id="KYG81687.1"/>
    </source>
</evidence>
<dbReference type="EMBL" id="LQZQ01000002">
    <property type="protein sequence ID" value="KYG81687.1"/>
    <property type="molecule type" value="Genomic_DNA"/>
</dbReference>
<proteinExistence type="predicted"/>